<dbReference type="Pfam" id="PF07818">
    <property type="entry name" value="HCNGP"/>
    <property type="match status" value="1"/>
</dbReference>
<feature type="region of interest" description="Disordered" evidence="1">
    <location>
        <begin position="1"/>
        <end position="123"/>
    </location>
</feature>
<dbReference type="EMBL" id="JAVRJZ010000012">
    <property type="protein sequence ID" value="KAK2715253.1"/>
    <property type="molecule type" value="Genomic_DNA"/>
</dbReference>
<keyword evidence="3" id="KW-1185">Reference proteome</keyword>
<feature type="region of interest" description="Disordered" evidence="1">
    <location>
        <begin position="198"/>
        <end position="269"/>
    </location>
</feature>
<sequence>MSNSLASLTAQYTDSEGEEEKMEPEDMSLGTQSTRSSPMQDSNLNSPASVLHKDSSLPKLAQYDFSDGEERSESEEELGIGSVEVTDYRSSSVSTSPREQEEVQRKTEADYWLPPEPSSKCPGRLQARVSEMYERKIRDGIDYNAKIQELKSFRNPSIYEKLLEYCDVDELGTNYPEDLYPSHSWWGKESYYEALAKAQKEEMDKREKERKEKLAKGQKETGPVQKSPTAEEKRKSKWDQVGSSIGLAQSAAAPKPTLASFGSLKKSKP</sequence>
<dbReference type="GO" id="GO:0006355">
    <property type="term" value="P:regulation of DNA-templated transcription"/>
    <property type="evidence" value="ECO:0007669"/>
    <property type="project" value="InterPro"/>
</dbReference>
<dbReference type="AlphaFoldDB" id="A0AA88HQH5"/>
<dbReference type="GO" id="GO:0005634">
    <property type="term" value="C:nucleus"/>
    <property type="evidence" value="ECO:0007669"/>
    <property type="project" value="TreeGrafter"/>
</dbReference>
<comment type="caution">
    <text evidence="2">The sequence shown here is derived from an EMBL/GenBank/DDBJ whole genome shotgun (WGS) entry which is preliminary data.</text>
</comment>
<evidence type="ECO:0000313" key="2">
    <source>
        <dbReference type="EMBL" id="KAK2715253.1"/>
    </source>
</evidence>
<feature type="compositionally biased region" description="Acidic residues" evidence="1">
    <location>
        <begin position="15"/>
        <end position="26"/>
    </location>
</feature>
<protein>
    <recommendedName>
        <fullName evidence="4">SAP30-binding protein</fullName>
    </recommendedName>
</protein>
<dbReference type="InterPro" id="IPR012479">
    <property type="entry name" value="SAP30BP"/>
</dbReference>
<evidence type="ECO:0008006" key="4">
    <source>
        <dbReference type="Google" id="ProtNLM"/>
    </source>
</evidence>
<feature type="compositionally biased region" description="Basic and acidic residues" evidence="1">
    <location>
        <begin position="229"/>
        <end position="238"/>
    </location>
</feature>
<reference evidence="2" key="1">
    <citation type="submission" date="2023-07" db="EMBL/GenBank/DDBJ databases">
        <title>Chromosome-level genome assembly of Artemia franciscana.</title>
        <authorList>
            <person name="Jo E."/>
        </authorList>
    </citation>
    <scope>NUCLEOTIDE SEQUENCE</scope>
    <source>
        <tissue evidence="2">Whole body</tissue>
    </source>
</reference>
<evidence type="ECO:0000313" key="3">
    <source>
        <dbReference type="Proteomes" id="UP001187531"/>
    </source>
</evidence>
<evidence type="ECO:0000256" key="1">
    <source>
        <dbReference type="SAM" id="MobiDB-lite"/>
    </source>
</evidence>
<feature type="compositionally biased region" description="Polar residues" evidence="1">
    <location>
        <begin position="88"/>
        <end position="97"/>
    </location>
</feature>
<proteinExistence type="predicted"/>
<gene>
    <name evidence="2" type="ORF">QYM36_010038</name>
</gene>
<name>A0AA88HQH5_ARTSF</name>
<dbReference type="Proteomes" id="UP001187531">
    <property type="component" value="Unassembled WGS sequence"/>
</dbReference>
<feature type="compositionally biased region" description="Basic and acidic residues" evidence="1">
    <location>
        <begin position="198"/>
        <end position="219"/>
    </location>
</feature>
<feature type="compositionally biased region" description="Acidic residues" evidence="1">
    <location>
        <begin position="66"/>
        <end position="78"/>
    </location>
</feature>
<organism evidence="2 3">
    <name type="scientific">Artemia franciscana</name>
    <name type="common">Brine shrimp</name>
    <name type="synonym">Artemia sanfranciscana</name>
    <dbReference type="NCBI Taxonomy" id="6661"/>
    <lineage>
        <taxon>Eukaryota</taxon>
        <taxon>Metazoa</taxon>
        <taxon>Ecdysozoa</taxon>
        <taxon>Arthropoda</taxon>
        <taxon>Crustacea</taxon>
        <taxon>Branchiopoda</taxon>
        <taxon>Anostraca</taxon>
        <taxon>Artemiidae</taxon>
        <taxon>Artemia</taxon>
    </lineage>
</organism>
<dbReference type="PANTHER" id="PTHR13464">
    <property type="entry name" value="TRANSCRIPTIONAL REGULATOR PROTEIN HCNGP"/>
    <property type="match status" value="1"/>
</dbReference>
<feature type="compositionally biased region" description="Polar residues" evidence="1">
    <location>
        <begin position="29"/>
        <end position="48"/>
    </location>
</feature>
<feature type="compositionally biased region" description="Polar residues" evidence="1">
    <location>
        <begin position="1"/>
        <end position="14"/>
    </location>
</feature>
<accession>A0AA88HQH5</accession>
<feature type="compositionally biased region" description="Basic and acidic residues" evidence="1">
    <location>
        <begin position="98"/>
        <end position="109"/>
    </location>
</feature>
<dbReference type="PANTHER" id="PTHR13464:SF0">
    <property type="entry name" value="SAP30-BINDING PROTEIN"/>
    <property type="match status" value="1"/>
</dbReference>